<evidence type="ECO:0000259" key="8">
    <source>
        <dbReference type="Pfam" id="PF11717"/>
    </source>
</evidence>
<dbReference type="OMA" id="HKFFDIE"/>
<dbReference type="eggNOG" id="KOG3001">
    <property type="taxonomic scope" value="Eukaryota"/>
</dbReference>
<dbReference type="InterPro" id="IPR016197">
    <property type="entry name" value="Chromo-like_dom_sf"/>
</dbReference>
<comment type="subcellular location">
    <subcellularLocation>
        <location evidence="1">Nucleus</location>
    </subcellularLocation>
</comment>
<dbReference type="OrthoDB" id="498816at2759"/>
<dbReference type="PIRSF" id="PIRSF038133">
    <property type="entry name" value="HAT_Nua4_EAF3/MRG15"/>
    <property type="match status" value="1"/>
</dbReference>
<feature type="domain" description="MRG" evidence="7">
    <location>
        <begin position="148"/>
        <end position="322"/>
    </location>
</feature>
<evidence type="ECO:0000256" key="5">
    <source>
        <dbReference type="ARBA" id="ARBA00023242"/>
    </source>
</evidence>
<dbReference type="SUPFAM" id="SSF54160">
    <property type="entry name" value="Chromo domain-like"/>
    <property type="match status" value="1"/>
</dbReference>
<keyword evidence="3" id="KW-0805">Transcription regulation</keyword>
<dbReference type="Pfam" id="PF05712">
    <property type="entry name" value="MRG"/>
    <property type="match status" value="1"/>
</dbReference>
<evidence type="ECO:0000256" key="4">
    <source>
        <dbReference type="ARBA" id="ARBA00023163"/>
    </source>
</evidence>
<keyword evidence="5" id="KW-0539">Nucleus</keyword>
<dbReference type="GO" id="GO:0006355">
    <property type="term" value="P:regulation of DNA-templated transcription"/>
    <property type="evidence" value="ECO:0007669"/>
    <property type="project" value="InterPro"/>
</dbReference>
<dbReference type="AlphaFoldDB" id="C1MNF8"/>
<feature type="region of interest" description="Disordered" evidence="6">
    <location>
        <begin position="242"/>
        <end position="264"/>
    </location>
</feature>
<feature type="compositionally biased region" description="Basic and acidic residues" evidence="6">
    <location>
        <begin position="242"/>
        <end position="254"/>
    </location>
</feature>
<feature type="region of interest" description="Disordered" evidence="6">
    <location>
        <begin position="59"/>
        <end position="144"/>
    </location>
</feature>
<evidence type="ECO:0000313" key="9">
    <source>
        <dbReference type="EMBL" id="EEH58742.1"/>
    </source>
</evidence>
<feature type="domain" description="Tudor-knot" evidence="8">
    <location>
        <begin position="8"/>
        <end position="56"/>
    </location>
</feature>
<feature type="compositionally biased region" description="Low complexity" evidence="6">
    <location>
        <begin position="340"/>
        <end position="351"/>
    </location>
</feature>
<feature type="compositionally biased region" description="Pro residues" evidence="6">
    <location>
        <begin position="132"/>
        <end position="143"/>
    </location>
</feature>
<dbReference type="PROSITE" id="PS51640">
    <property type="entry name" value="MRG"/>
    <property type="match status" value="1"/>
</dbReference>
<dbReference type="PANTHER" id="PTHR10880:SF15">
    <property type="entry name" value="MSL COMPLEX SUBUNIT 3"/>
    <property type="match status" value="1"/>
</dbReference>
<evidence type="ECO:0000313" key="10">
    <source>
        <dbReference type="Proteomes" id="UP000001876"/>
    </source>
</evidence>
<keyword evidence="4" id="KW-0804">Transcription</keyword>
<dbReference type="Gene3D" id="1.10.274.30">
    <property type="entry name" value="MRG domain"/>
    <property type="match status" value="1"/>
</dbReference>
<keyword evidence="2" id="KW-0156">Chromatin regulator</keyword>
<evidence type="ECO:0000256" key="2">
    <source>
        <dbReference type="ARBA" id="ARBA00022853"/>
    </source>
</evidence>
<proteinExistence type="predicted"/>
<dbReference type="InterPro" id="IPR008676">
    <property type="entry name" value="MRG"/>
</dbReference>
<dbReference type="EMBL" id="GG663737">
    <property type="protein sequence ID" value="EEH58742.1"/>
    <property type="molecule type" value="Genomic_DNA"/>
</dbReference>
<sequence length="383" mass="40650">MPSETYAVGEIALATMQGKAWEARVLDTRGEPPEYLVHYQGWNKKWDEWLDTTRMRKKATATDAKKGDAKKTARDVPAGGDGGKPAKKVKKESAGGAGVVASEGAKRSSGATEKTSAKTTTKKTKTKAAAPATPPAPPPPPVNPDDVRLHVNLSTALKRELIGAWEKITREGKRHRLPKSVTVSDVVARYEADARARARSPEQGELVSEVCAGIKAYFDRALHSVLLYKEEREVAATLCADPSRDDEIETETKTKTSSAPLPPPSDVYGAEHLLRLFVKLPDLLPVCDMDAVAVREVQVKLTEFLRWAQRNASALFVSSEWEDGEAGGGGGGGGGGAGGATAAATETATAAVEGKEDDAEEKETRTEREAVAVAAPAAEVVAA</sequence>
<feature type="compositionally biased region" description="Basic and acidic residues" evidence="6">
    <location>
        <begin position="63"/>
        <end position="74"/>
    </location>
</feature>
<feature type="compositionally biased region" description="Gly residues" evidence="6">
    <location>
        <begin position="326"/>
        <end position="339"/>
    </location>
</feature>
<evidence type="ECO:0000259" key="7">
    <source>
        <dbReference type="Pfam" id="PF05712"/>
    </source>
</evidence>
<dbReference type="Pfam" id="PF11717">
    <property type="entry name" value="Tudor-knot"/>
    <property type="match status" value="1"/>
</dbReference>
<dbReference type="InterPro" id="IPR026541">
    <property type="entry name" value="MRG_dom"/>
</dbReference>
<dbReference type="PANTHER" id="PTHR10880">
    <property type="entry name" value="MORTALITY FACTOR 4-LIKE PROTEIN"/>
    <property type="match status" value="1"/>
</dbReference>
<organism evidence="10">
    <name type="scientific">Micromonas pusilla (strain CCMP1545)</name>
    <name type="common">Picoplanktonic green alga</name>
    <dbReference type="NCBI Taxonomy" id="564608"/>
    <lineage>
        <taxon>Eukaryota</taxon>
        <taxon>Viridiplantae</taxon>
        <taxon>Chlorophyta</taxon>
        <taxon>Mamiellophyceae</taxon>
        <taxon>Mamiellales</taxon>
        <taxon>Mamiellaceae</taxon>
        <taxon>Micromonas</taxon>
    </lineage>
</organism>
<evidence type="ECO:0000256" key="6">
    <source>
        <dbReference type="SAM" id="MobiDB-lite"/>
    </source>
</evidence>
<evidence type="ECO:0000256" key="1">
    <source>
        <dbReference type="ARBA" id="ARBA00004123"/>
    </source>
</evidence>
<dbReference type="GO" id="GO:0006325">
    <property type="term" value="P:chromatin organization"/>
    <property type="evidence" value="ECO:0007669"/>
    <property type="project" value="UniProtKB-KW"/>
</dbReference>
<name>C1MNF8_MICPC</name>
<dbReference type="GO" id="GO:0005634">
    <property type="term" value="C:nucleus"/>
    <property type="evidence" value="ECO:0007669"/>
    <property type="project" value="UniProtKB-SubCell"/>
</dbReference>
<reference evidence="9 10" key="1">
    <citation type="journal article" date="2009" name="Science">
        <title>Green evolution and dynamic adaptations revealed by genomes of the marine picoeukaryotes Micromonas.</title>
        <authorList>
            <person name="Worden A.Z."/>
            <person name="Lee J.H."/>
            <person name="Mock T."/>
            <person name="Rouze P."/>
            <person name="Simmons M.P."/>
            <person name="Aerts A.L."/>
            <person name="Allen A.E."/>
            <person name="Cuvelier M.L."/>
            <person name="Derelle E."/>
            <person name="Everett M.V."/>
            <person name="Foulon E."/>
            <person name="Grimwood J."/>
            <person name="Gundlach H."/>
            <person name="Henrissat B."/>
            <person name="Napoli C."/>
            <person name="McDonald S.M."/>
            <person name="Parker M.S."/>
            <person name="Rombauts S."/>
            <person name="Salamov A."/>
            <person name="Von Dassow P."/>
            <person name="Badger J.H."/>
            <person name="Coutinho P.M."/>
            <person name="Demir E."/>
            <person name="Dubchak I."/>
            <person name="Gentemann C."/>
            <person name="Eikrem W."/>
            <person name="Gready J.E."/>
            <person name="John U."/>
            <person name="Lanier W."/>
            <person name="Lindquist E.A."/>
            <person name="Lucas S."/>
            <person name="Mayer K.F."/>
            <person name="Moreau H."/>
            <person name="Not F."/>
            <person name="Otillar R."/>
            <person name="Panaud O."/>
            <person name="Pangilinan J."/>
            <person name="Paulsen I."/>
            <person name="Piegu B."/>
            <person name="Poliakov A."/>
            <person name="Robbens S."/>
            <person name="Schmutz J."/>
            <person name="Toulza E."/>
            <person name="Wyss T."/>
            <person name="Zelensky A."/>
            <person name="Zhou K."/>
            <person name="Armbrust E.V."/>
            <person name="Bhattacharya D."/>
            <person name="Goodenough U.W."/>
            <person name="Van de Peer Y."/>
            <person name="Grigoriev I.V."/>
        </authorList>
    </citation>
    <scope>NUCLEOTIDE SEQUENCE [LARGE SCALE GENOMIC DNA]</scope>
    <source>
        <strain evidence="9 10">CCMP1545</strain>
    </source>
</reference>
<dbReference type="GO" id="GO:0000123">
    <property type="term" value="C:histone acetyltransferase complex"/>
    <property type="evidence" value="ECO:0007669"/>
    <property type="project" value="TreeGrafter"/>
</dbReference>
<dbReference type="Gene3D" id="2.30.30.140">
    <property type="match status" value="1"/>
</dbReference>
<evidence type="ECO:0000256" key="3">
    <source>
        <dbReference type="ARBA" id="ARBA00023015"/>
    </source>
</evidence>
<feature type="region of interest" description="Disordered" evidence="6">
    <location>
        <begin position="322"/>
        <end position="383"/>
    </location>
</feature>
<dbReference type="STRING" id="564608.C1MNF8"/>
<dbReference type="Proteomes" id="UP000001876">
    <property type="component" value="Unassembled WGS sequence"/>
</dbReference>
<dbReference type="RefSeq" id="XP_003057097.1">
    <property type="nucleotide sequence ID" value="XM_003057051.1"/>
</dbReference>
<feature type="compositionally biased region" description="Low complexity" evidence="6">
    <location>
        <begin position="371"/>
        <end position="383"/>
    </location>
</feature>
<dbReference type="InterPro" id="IPR025995">
    <property type="entry name" value="Tudor-knot"/>
</dbReference>
<accession>C1MNF8</accession>
<keyword evidence="10" id="KW-1185">Reference proteome</keyword>
<dbReference type="GeneID" id="9682098"/>
<dbReference type="KEGG" id="mpp:MICPUCDRAFT_55879"/>
<protein>
    <submittedName>
        <fullName evidence="9">Predicted protein</fullName>
    </submittedName>
</protein>
<gene>
    <name evidence="9" type="ORF">MICPUCDRAFT_55879</name>
</gene>
<dbReference type="InterPro" id="IPR038217">
    <property type="entry name" value="MRG_C_sf"/>
</dbReference>